<sequence length="448" mass="50678">MSSTTVRVIQTAQGTGDRLTELQPLSFRPDSEEKEMELINIYEDLEYQEIEGFGGALTEASAVTLAKLSPARQQEIIDAYFHPEHGIGYTLCRSHIQSCDFSTGNYAYVEGVDPELATFNISRDQESILPLIKRAADSVGESFRLFSSPWSPPAFMKTNGEMNNGGKLKPEYREAWANMFVKYIQAYAEAGIDIWAVSVQNEAKAKQIWDSCIYTAEEEKDFVRDYLGPALEAAGLGHVKIMIWDHNKERVYDRAKTAFNDQEAAKYIWGICFHWYSGDHFEALSAVHERFPDKKLFFSEGCQEGGVHLGSWNTGERYGHDIIGNLNNWMSSWTDWNIVLDEQGGPNHVGNFCDAPVIGDTLKDEVIYESSFYYIGHFSKYIRPGAVRVGSSRYTDKFETTAFRNTDGTYALVVLNRTDSELPYTLHFRDQLAEGSIPAHAIQTLLFQ</sequence>
<gene>
    <name evidence="7" type="ORF">PBOR_14430</name>
</gene>
<feature type="domain" description="Glycosyl hydrolase family 30 beta sandwich" evidence="6">
    <location>
        <begin position="385"/>
        <end position="445"/>
    </location>
</feature>
<dbReference type="InterPro" id="IPR013780">
    <property type="entry name" value="Glyco_hydro_b"/>
</dbReference>
<protein>
    <submittedName>
        <fullName evidence="7">Glucosylceramidase</fullName>
    </submittedName>
</protein>
<dbReference type="GO" id="GO:0006680">
    <property type="term" value="P:glucosylceramide catabolic process"/>
    <property type="evidence" value="ECO:0007669"/>
    <property type="project" value="TreeGrafter"/>
</dbReference>
<dbReference type="GO" id="GO:0016020">
    <property type="term" value="C:membrane"/>
    <property type="evidence" value="ECO:0007669"/>
    <property type="project" value="GOC"/>
</dbReference>
<dbReference type="Pfam" id="PF17189">
    <property type="entry name" value="Glyco_hydro_30C"/>
    <property type="match status" value="1"/>
</dbReference>
<dbReference type="Pfam" id="PF02055">
    <property type="entry name" value="Glyco_hydro_30"/>
    <property type="match status" value="1"/>
</dbReference>
<evidence type="ECO:0000256" key="2">
    <source>
        <dbReference type="ARBA" id="ARBA00022729"/>
    </source>
</evidence>
<organism evidence="7 8">
    <name type="scientific">Paenibacillus borealis</name>
    <dbReference type="NCBI Taxonomy" id="160799"/>
    <lineage>
        <taxon>Bacteria</taxon>
        <taxon>Bacillati</taxon>
        <taxon>Bacillota</taxon>
        <taxon>Bacilli</taxon>
        <taxon>Bacillales</taxon>
        <taxon>Paenibacillaceae</taxon>
        <taxon>Paenibacillus</taxon>
    </lineage>
</organism>
<dbReference type="InterPro" id="IPR017853">
    <property type="entry name" value="GH"/>
</dbReference>
<evidence type="ECO:0000256" key="3">
    <source>
        <dbReference type="ARBA" id="ARBA00022801"/>
    </source>
</evidence>
<evidence type="ECO:0000313" key="8">
    <source>
        <dbReference type="Proteomes" id="UP000029518"/>
    </source>
</evidence>
<evidence type="ECO:0000256" key="4">
    <source>
        <dbReference type="RuleBase" id="RU361188"/>
    </source>
</evidence>
<comment type="similarity">
    <text evidence="1 4">Belongs to the glycosyl hydrolase 30 family.</text>
</comment>
<dbReference type="OrthoDB" id="9806701at2"/>
<dbReference type="InterPro" id="IPR033453">
    <property type="entry name" value="Glyco_hydro_30_TIM-barrel"/>
</dbReference>
<feature type="domain" description="Glycosyl hydrolase family 30 TIM-barrel" evidence="5">
    <location>
        <begin position="50"/>
        <end position="382"/>
    </location>
</feature>
<dbReference type="KEGG" id="pbd:PBOR_14430"/>
<dbReference type="GO" id="GO:0004348">
    <property type="term" value="F:glucosylceramidase activity"/>
    <property type="evidence" value="ECO:0007669"/>
    <property type="project" value="InterPro"/>
</dbReference>
<accession>A0A089LB16</accession>
<dbReference type="InterPro" id="IPR001139">
    <property type="entry name" value="Glyco_hydro_30"/>
</dbReference>
<keyword evidence="3 4" id="KW-0378">Hydrolase</keyword>
<proteinExistence type="inferred from homology"/>
<reference evidence="7" key="1">
    <citation type="submission" date="2014-08" db="EMBL/GenBank/DDBJ databases">
        <title>Comparative genomics of the Paenibacillus odorifer group.</title>
        <authorList>
            <person name="den Bakker H.C."/>
            <person name="Tsai Y.-C.Y.-C."/>
            <person name="Martin N."/>
            <person name="Korlach J."/>
            <person name="Wiedmann M."/>
        </authorList>
    </citation>
    <scope>NUCLEOTIDE SEQUENCE [LARGE SCALE GENOMIC DNA]</scope>
    <source>
        <strain evidence="7">DSM 13188</strain>
    </source>
</reference>
<dbReference type="RefSeq" id="WP_042212493.1">
    <property type="nucleotide sequence ID" value="NZ_CP009285.1"/>
</dbReference>
<dbReference type="Gene3D" id="2.60.40.1180">
    <property type="entry name" value="Golgi alpha-mannosidase II"/>
    <property type="match status" value="1"/>
</dbReference>
<keyword evidence="8" id="KW-1185">Reference proteome</keyword>
<dbReference type="HOGENOM" id="CLU_014379_1_1_9"/>
<keyword evidence="4" id="KW-0326">Glycosidase</keyword>
<dbReference type="EMBL" id="CP009285">
    <property type="protein sequence ID" value="AIQ57992.1"/>
    <property type="molecule type" value="Genomic_DNA"/>
</dbReference>
<dbReference type="Gene3D" id="3.20.20.80">
    <property type="entry name" value="Glycosidases"/>
    <property type="match status" value="1"/>
</dbReference>
<dbReference type="PANTHER" id="PTHR11069">
    <property type="entry name" value="GLUCOSYLCERAMIDASE"/>
    <property type="match status" value="1"/>
</dbReference>
<name>A0A089LB16_PAEBO</name>
<dbReference type="PRINTS" id="PR00843">
    <property type="entry name" value="GLHYDRLASE30"/>
</dbReference>
<dbReference type="PANTHER" id="PTHR11069:SF23">
    <property type="entry name" value="LYSOSOMAL ACID GLUCOSYLCERAMIDASE"/>
    <property type="match status" value="1"/>
</dbReference>
<dbReference type="AlphaFoldDB" id="A0A089LB16"/>
<keyword evidence="2" id="KW-0732">Signal</keyword>
<evidence type="ECO:0000256" key="1">
    <source>
        <dbReference type="ARBA" id="ARBA00005382"/>
    </source>
</evidence>
<evidence type="ECO:0000313" key="7">
    <source>
        <dbReference type="EMBL" id="AIQ57992.1"/>
    </source>
</evidence>
<evidence type="ECO:0000259" key="5">
    <source>
        <dbReference type="Pfam" id="PF02055"/>
    </source>
</evidence>
<dbReference type="InterPro" id="IPR033452">
    <property type="entry name" value="GH30_C"/>
</dbReference>
<dbReference type="SUPFAM" id="SSF51445">
    <property type="entry name" value="(Trans)glycosidases"/>
    <property type="match status" value="1"/>
</dbReference>
<dbReference type="Proteomes" id="UP000029518">
    <property type="component" value="Chromosome"/>
</dbReference>
<evidence type="ECO:0000259" key="6">
    <source>
        <dbReference type="Pfam" id="PF17189"/>
    </source>
</evidence>